<proteinExistence type="predicted"/>
<dbReference type="Proteomes" id="UP000216164">
    <property type="component" value="Unassembled WGS sequence"/>
</dbReference>
<sequence length="92" mass="9174">MPAAARMFDPTGHPGVVMQGSPNVLIENLPAARAGDKHVCTLPPTAGPHPPSPIAKGSGTVLINGMPAARQFDTAGCGAPILKGALSVLIGD</sequence>
<protein>
    <recommendedName>
        <fullName evidence="3">PAAR repeat-containing protein</fullName>
    </recommendedName>
</protein>
<comment type="caution">
    <text evidence="1">The sequence shown here is derived from an EMBL/GenBank/DDBJ whole genome shotgun (WGS) entry which is preliminary data.</text>
</comment>
<dbReference type="InterPro" id="IPR008727">
    <property type="entry name" value="PAAR_motif"/>
</dbReference>
<gene>
    <name evidence="1" type="ORF">B7R77_20905</name>
</gene>
<evidence type="ECO:0000313" key="1">
    <source>
        <dbReference type="EMBL" id="OYQ09386.1"/>
    </source>
</evidence>
<name>A0AAP8D1S3_RALSL</name>
<dbReference type="CDD" id="cd14742">
    <property type="entry name" value="PAAR_RHS"/>
    <property type="match status" value="1"/>
</dbReference>
<dbReference type="Gene3D" id="2.60.200.60">
    <property type="match status" value="1"/>
</dbReference>
<dbReference type="AlphaFoldDB" id="A0AAP8D1S3"/>
<organism evidence="1 2">
    <name type="scientific">Ralstonia solanacearum K60</name>
    <dbReference type="NCBI Taxonomy" id="1091042"/>
    <lineage>
        <taxon>Bacteria</taxon>
        <taxon>Pseudomonadati</taxon>
        <taxon>Pseudomonadota</taxon>
        <taxon>Betaproteobacteria</taxon>
        <taxon>Burkholderiales</taxon>
        <taxon>Burkholderiaceae</taxon>
        <taxon>Ralstonia</taxon>
        <taxon>Ralstonia solanacearum species complex</taxon>
    </lineage>
</organism>
<accession>A0AAP8D1S3</accession>
<dbReference type="EMBL" id="NCTK01000002">
    <property type="protein sequence ID" value="OYQ09386.1"/>
    <property type="molecule type" value="Genomic_DNA"/>
</dbReference>
<dbReference type="RefSeq" id="WP_162615784.1">
    <property type="nucleotide sequence ID" value="NZ_NCTK01000002.1"/>
</dbReference>
<evidence type="ECO:0000313" key="2">
    <source>
        <dbReference type="Proteomes" id="UP000216164"/>
    </source>
</evidence>
<dbReference type="Pfam" id="PF05488">
    <property type="entry name" value="PAAR_motif"/>
    <property type="match status" value="1"/>
</dbReference>
<reference evidence="1 2" key="1">
    <citation type="submission" date="2017-04" db="EMBL/GenBank/DDBJ databases">
        <title>Genome Announcement: Closed genomes of Ralstonia solanacearum strains K60, UW551, and UW700.</title>
        <authorList>
            <person name="Hayes M."/>
            <person name="Macintyre A.M."/>
            <person name="Allen C."/>
        </authorList>
    </citation>
    <scope>NUCLEOTIDE SEQUENCE [LARGE SCALE GENOMIC DNA]</scope>
    <source>
        <strain evidence="1 2">UW25</strain>
    </source>
</reference>
<evidence type="ECO:0008006" key="3">
    <source>
        <dbReference type="Google" id="ProtNLM"/>
    </source>
</evidence>